<keyword evidence="19" id="KW-1185">Reference proteome</keyword>
<evidence type="ECO:0000256" key="17">
    <source>
        <dbReference type="SAM" id="MobiDB-lite"/>
    </source>
</evidence>
<keyword evidence="7 16" id="KW-0812">Transmembrane</keyword>
<comment type="similarity">
    <text evidence="3 16">Belongs to the lipase chaperone family.</text>
</comment>
<evidence type="ECO:0000256" key="4">
    <source>
        <dbReference type="ARBA" id="ARBA00019692"/>
    </source>
</evidence>
<keyword evidence="12 16" id="KW-0143">Chaperone</keyword>
<evidence type="ECO:0000256" key="6">
    <source>
        <dbReference type="ARBA" id="ARBA00022519"/>
    </source>
</evidence>
<evidence type="ECO:0000256" key="7">
    <source>
        <dbReference type="ARBA" id="ARBA00022692"/>
    </source>
</evidence>
<evidence type="ECO:0000313" key="19">
    <source>
        <dbReference type="Proteomes" id="UP001064106"/>
    </source>
</evidence>
<keyword evidence="11 16" id="KW-0472">Membrane</keyword>
<evidence type="ECO:0000256" key="12">
    <source>
        <dbReference type="ARBA" id="ARBA00023186"/>
    </source>
</evidence>
<name>A0ABT2R2G0_9GAMM</name>
<dbReference type="EMBL" id="ARXS01000022">
    <property type="protein sequence ID" value="MCU5783980.1"/>
    <property type="molecule type" value="Genomic_DNA"/>
</dbReference>
<dbReference type="Pfam" id="PF03280">
    <property type="entry name" value="Lipase_chap"/>
    <property type="match status" value="1"/>
</dbReference>
<feature type="region of interest" description="Disordered" evidence="17">
    <location>
        <begin position="56"/>
        <end position="75"/>
    </location>
</feature>
<evidence type="ECO:0000256" key="1">
    <source>
        <dbReference type="ARBA" id="ARBA00003280"/>
    </source>
</evidence>
<organism evidence="18 19">
    <name type="scientific">Alloalcanivorax balearicus MACL04</name>
    <dbReference type="NCBI Taxonomy" id="1177182"/>
    <lineage>
        <taxon>Bacteria</taxon>
        <taxon>Pseudomonadati</taxon>
        <taxon>Pseudomonadota</taxon>
        <taxon>Gammaproteobacteria</taxon>
        <taxon>Oceanospirillales</taxon>
        <taxon>Alcanivoracaceae</taxon>
        <taxon>Alloalcanivorax</taxon>
    </lineage>
</organism>
<keyword evidence="6 16" id="KW-0997">Cell inner membrane</keyword>
<dbReference type="InterPro" id="IPR004961">
    <property type="entry name" value="Lipase_chaperone"/>
</dbReference>
<protein>
    <recommendedName>
        <fullName evidence="4 16">Lipase chaperone</fullName>
    </recommendedName>
    <alternativeName>
        <fullName evidence="16">Lipase activator protein</fullName>
    </alternativeName>
    <alternativeName>
        <fullName evidence="15 16">Lipase foldase</fullName>
    </alternativeName>
    <alternativeName>
        <fullName evidence="13 16">Lipase helper protein</fullName>
    </alternativeName>
    <alternativeName>
        <fullName evidence="14 16">Lipase modulator</fullName>
    </alternativeName>
</protein>
<evidence type="ECO:0000256" key="16">
    <source>
        <dbReference type="HAMAP-Rule" id="MF_00790"/>
    </source>
</evidence>
<accession>A0ABT2R2G0</accession>
<keyword evidence="8 16" id="KW-0442">Lipid degradation</keyword>
<evidence type="ECO:0000256" key="2">
    <source>
        <dbReference type="ARBA" id="ARBA00004383"/>
    </source>
</evidence>
<proteinExistence type="inferred from homology"/>
<comment type="function">
    <text evidence="1 16">May be involved in the folding of the extracellular lipase during its passage through the periplasm.</text>
</comment>
<evidence type="ECO:0000256" key="11">
    <source>
        <dbReference type="ARBA" id="ARBA00023136"/>
    </source>
</evidence>
<dbReference type="SUPFAM" id="SSF158855">
    <property type="entry name" value="Lipase chaperone-like"/>
    <property type="match status" value="1"/>
</dbReference>
<evidence type="ECO:0000256" key="15">
    <source>
        <dbReference type="ARBA" id="ARBA00033028"/>
    </source>
</evidence>
<keyword evidence="10 16" id="KW-0443">Lipid metabolism</keyword>
<evidence type="ECO:0000256" key="14">
    <source>
        <dbReference type="ARBA" id="ARBA00031542"/>
    </source>
</evidence>
<evidence type="ECO:0000256" key="3">
    <source>
        <dbReference type="ARBA" id="ARBA00010358"/>
    </source>
</evidence>
<comment type="subcellular location">
    <subcellularLocation>
        <location evidence="2">Cell inner membrane</location>
        <topology evidence="2">Single-pass membrane protein</topology>
        <orientation evidence="2">Periplasmic side</orientation>
    </subcellularLocation>
</comment>
<keyword evidence="5 16" id="KW-1003">Cell membrane</keyword>
<evidence type="ECO:0000313" key="18">
    <source>
        <dbReference type="EMBL" id="MCU5783980.1"/>
    </source>
</evidence>
<dbReference type="HAMAP" id="MF_00790">
    <property type="entry name" value="Lipase_chap"/>
    <property type="match status" value="1"/>
</dbReference>
<gene>
    <name evidence="16" type="primary">lifO</name>
    <name evidence="18" type="ORF">MA04_03280</name>
</gene>
<keyword evidence="9 16" id="KW-1133">Transmembrane helix</keyword>
<dbReference type="RefSeq" id="WP_163126034.1">
    <property type="nucleotide sequence ID" value="NZ_ARXS01000022.1"/>
</dbReference>
<evidence type="ECO:0000256" key="8">
    <source>
        <dbReference type="ARBA" id="ARBA00022963"/>
    </source>
</evidence>
<comment type="caution">
    <text evidence="18">The sequence shown here is derived from an EMBL/GenBank/DDBJ whole genome shotgun (WGS) entry which is preliminary data.</text>
</comment>
<sequence length="334" mass="37886">MSKGRIYTILIVLLALAGLGMWGWPGGGDGSTPVVAARQTPLQASAASALHDYAGRGRELADSPPPSWRGTRPDGALAEDENGNLIINEALRRRFDYVLSALGEEDLETLKARLAADFEARLSPLAAARAWALLHQYLGYREALADLTPPGQDPAALRQSLEQRQALRDRFFDAVTAEAFFGFEDRYADFALQRRRILEDDDLDEATRSERLDTLEASLPPDLREQVRASREPMRVREEVRALREDGASQRRIDQLREQRLGREAADRLAELDQRRALWQSRYQDYREQRRVILESGLAPSDQQTEIERLRERLFEAGERRRVEVLDRNPGPDS</sequence>
<evidence type="ECO:0000256" key="9">
    <source>
        <dbReference type="ARBA" id="ARBA00022989"/>
    </source>
</evidence>
<reference evidence="18" key="1">
    <citation type="submission" date="2012-09" db="EMBL/GenBank/DDBJ databases">
        <title>Genome Sequence of alkane-degrading Bacterium Alcanivorax balearicus MACL04.</title>
        <authorList>
            <person name="Lai Q."/>
            <person name="Shao Z."/>
        </authorList>
    </citation>
    <scope>NUCLEOTIDE SEQUENCE</scope>
    <source>
        <strain evidence="18">MACL04</strain>
    </source>
</reference>
<dbReference type="Proteomes" id="UP001064106">
    <property type="component" value="Unassembled WGS sequence"/>
</dbReference>
<evidence type="ECO:0000256" key="5">
    <source>
        <dbReference type="ARBA" id="ARBA00022475"/>
    </source>
</evidence>
<evidence type="ECO:0000256" key="13">
    <source>
        <dbReference type="ARBA" id="ARBA00030948"/>
    </source>
</evidence>
<evidence type="ECO:0000256" key="10">
    <source>
        <dbReference type="ARBA" id="ARBA00023098"/>
    </source>
</evidence>